<sequence>MGKGWWTLTLGLALLLPLSGCAATPPPALGGETLYYLLTAEFATTQGVAEVALPAWQKAVELAPQANVLAAATKAATRFGDRSDALRWARLWRETAPDDPEAARFEAALLLAEGEDQKAIALLQATLARFPEDATVTEQLAALLAEHGRRGDAERLLQDFVQHHPDSASAYFNLGRVYLTENRPQEAITALRRASTLQPDDGHIAIALAEALRQQQGPTAALQSIQAFTAHHPGDLDAQRYLAALYLQVGGQEQAMRVLQKLTRDDSENPELWVSLGAVALQNSQWKVAQNALERARELAPQSPIPLYYLGLLAEAQARWNTALQYFQRIQDSALALELRLHIAQAEYRLGRREKALADLDSLAREHPDNTQIALFQAQLLADSGARAAARKVLQGALAKHPEDAGLWFEAGVQAELAKDYPAMEQAMTEVIRLKPDDAAAYNFLGYSLLERNQHLERAATLLQKALQLSPKDPAILDSVGWLFHRQGKDKEALPYLQEAWRQLHPDAEVGEHLGRVLWDLGRKTEARAIWREALRAHPDNATLKRALHQ</sequence>
<evidence type="ECO:0000313" key="6">
    <source>
        <dbReference type="EMBL" id="AIA54376.1"/>
    </source>
</evidence>
<dbReference type="InterPro" id="IPR019734">
    <property type="entry name" value="TPR_rpt"/>
</dbReference>
<dbReference type="eggNOG" id="COG0457">
    <property type="taxonomic scope" value="Bacteria"/>
</dbReference>
<evidence type="ECO:0000313" key="7">
    <source>
        <dbReference type="Proteomes" id="UP000005522"/>
    </source>
</evidence>
<organism evidence="6 7">
    <name type="scientific">Acidithiobacillus caldus (strain ATCC 51756 / DSM 8584 / KU)</name>
    <dbReference type="NCBI Taxonomy" id="637389"/>
    <lineage>
        <taxon>Bacteria</taxon>
        <taxon>Pseudomonadati</taxon>
        <taxon>Pseudomonadota</taxon>
        <taxon>Acidithiobacillia</taxon>
        <taxon>Acidithiobacillales</taxon>
        <taxon>Acidithiobacillaceae</taxon>
        <taxon>Acidithiobacillus</taxon>
    </lineage>
</organism>
<dbReference type="Pfam" id="PF13432">
    <property type="entry name" value="TPR_16"/>
    <property type="match status" value="4"/>
</dbReference>
<dbReference type="EMBL" id="CP005986">
    <property type="protein sequence ID" value="AIA54376.1"/>
    <property type="molecule type" value="Genomic_DNA"/>
</dbReference>
<evidence type="ECO:0000256" key="1">
    <source>
        <dbReference type="ARBA" id="ARBA00022737"/>
    </source>
</evidence>
<evidence type="ECO:0000256" key="4">
    <source>
        <dbReference type="SAM" id="SignalP"/>
    </source>
</evidence>
<feature type="repeat" description="TPR" evidence="3">
    <location>
        <begin position="508"/>
        <end position="541"/>
    </location>
</feature>
<dbReference type="PROSITE" id="PS50293">
    <property type="entry name" value="TPR_REGION"/>
    <property type="match status" value="1"/>
</dbReference>
<accession>A0A059ZWM2</accession>
<keyword evidence="2 3" id="KW-0802">TPR repeat</keyword>
<dbReference type="PANTHER" id="PTHR45586">
    <property type="entry name" value="TPR REPEAT-CONTAINING PROTEIN PA4667"/>
    <property type="match status" value="1"/>
</dbReference>
<feature type="signal peptide" evidence="4">
    <location>
        <begin position="1"/>
        <end position="22"/>
    </location>
</feature>
<reference evidence="6 7" key="1">
    <citation type="journal article" date="2009" name="J. Bacteriol.">
        <title>Draft genome sequence of the extremely acidophilic bacterium Acidithiobacillus caldus ATCC 51756 reveals metabolic versatility in the genus Acidithiobacillus.</title>
        <authorList>
            <person name="Valdes J."/>
            <person name="Quatrini R."/>
            <person name="Hallberg K."/>
            <person name="Dopson M."/>
            <person name="Valenzuela P.D."/>
            <person name="Holmes D.S."/>
        </authorList>
    </citation>
    <scope>NUCLEOTIDE SEQUENCE [LARGE SCALE GENOMIC DNA]</scope>
    <source>
        <strain evidence="7">ATCC 51756 / DSM 8584 / KU</strain>
    </source>
</reference>
<feature type="chain" id="PRO_5001581990" evidence="4">
    <location>
        <begin position="23"/>
        <end position="550"/>
    </location>
</feature>
<evidence type="ECO:0000259" key="5">
    <source>
        <dbReference type="Pfam" id="PF23914"/>
    </source>
</evidence>
<dbReference type="Pfam" id="PF23914">
    <property type="entry name" value="TPR_CcmH_CycH"/>
    <property type="match status" value="1"/>
</dbReference>
<dbReference type="Proteomes" id="UP000005522">
    <property type="component" value="Chromosome"/>
</dbReference>
<evidence type="ECO:0000256" key="2">
    <source>
        <dbReference type="ARBA" id="ARBA00022803"/>
    </source>
</evidence>
<proteinExistence type="predicted"/>
<feature type="domain" description="Cytochrome c-type biogenesis protein H TPR" evidence="5">
    <location>
        <begin position="161"/>
        <end position="263"/>
    </location>
</feature>
<gene>
    <name evidence="6" type="ORF">Acaty_c0489</name>
</gene>
<dbReference type="HOGENOM" id="CLU_007251_4_0_6"/>
<dbReference type="RefSeq" id="WP_038471540.1">
    <property type="nucleotide sequence ID" value="NZ_CP005986.1"/>
</dbReference>
<dbReference type="PROSITE" id="PS50005">
    <property type="entry name" value="TPR"/>
    <property type="match status" value="3"/>
</dbReference>
<evidence type="ECO:0000256" key="3">
    <source>
        <dbReference type="PROSITE-ProRule" id="PRU00339"/>
    </source>
</evidence>
<dbReference type="InterPro" id="IPR056413">
    <property type="entry name" value="TPR_CcmH_CycH"/>
</dbReference>
<dbReference type="KEGG" id="acz:Acaty_c0489"/>
<dbReference type="SMART" id="SM00028">
    <property type="entry name" value="TPR"/>
    <property type="match status" value="7"/>
</dbReference>
<dbReference type="InterPro" id="IPR051012">
    <property type="entry name" value="CellSynth/LPSAsmb/PSIAsmb"/>
</dbReference>
<feature type="repeat" description="TPR" evidence="3">
    <location>
        <begin position="270"/>
        <end position="303"/>
    </location>
</feature>
<dbReference type="Gene3D" id="1.25.40.10">
    <property type="entry name" value="Tetratricopeptide repeat domain"/>
    <property type="match status" value="3"/>
</dbReference>
<feature type="repeat" description="TPR" evidence="3">
    <location>
        <begin position="168"/>
        <end position="201"/>
    </location>
</feature>
<dbReference type="InterPro" id="IPR011990">
    <property type="entry name" value="TPR-like_helical_dom_sf"/>
</dbReference>
<keyword evidence="1" id="KW-0677">Repeat</keyword>
<keyword evidence="4" id="KW-0732">Signal</keyword>
<dbReference type="PANTHER" id="PTHR45586:SF1">
    <property type="entry name" value="LIPOPOLYSACCHARIDE ASSEMBLY PROTEIN B"/>
    <property type="match status" value="1"/>
</dbReference>
<name>A0A059ZWM2_ACICK</name>
<dbReference type="AlphaFoldDB" id="A0A059ZWM2"/>
<protein>
    <submittedName>
        <fullName evidence="6">TPR domain protein</fullName>
    </submittedName>
</protein>
<dbReference type="SUPFAM" id="SSF48452">
    <property type="entry name" value="TPR-like"/>
    <property type="match status" value="2"/>
</dbReference>